<keyword evidence="2" id="KW-0812">Transmembrane</keyword>
<reference evidence="3 4" key="1">
    <citation type="journal article" date="2018" name="New Phytol.">
        <title>Comparative genomics and transcriptomics depict ericoid mycorrhizal fungi as versatile saprotrophs and plant mutualists.</title>
        <authorList>
            <person name="Martino E."/>
            <person name="Morin E."/>
            <person name="Grelet G.A."/>
            <person name="Kuo A."/>
            <person name="Kohler A."/>
            <person name="Daghino S."/>
            <person name="Barry K.W."/>
            <person name="Cichocki N."/>
            <person name="Clum A."/>
            <person name="Dockter R.B."/>
            <person name="Hainaut M."/>
            <person name="Kuo R.C."/>
            <person name="LaButti K."/>
            <person name="Lindahl B.D."/>
            <person name="Lindquist E.A."/>
            <person name="Lipzen A."/>
            <person name="Khouja H.R."/>
            <person name="Magnuson J."/>
            <person name="Murat C."/>
            <person name="Ohm R.A."/>
            <person name="Singer S.W."/>
            <person name="Spatafora J.W."/>
            <person name="Wang M."/>
            <person name="Veneault-Fourrey C."/>
            <person name="Henrissat B."/>
            <person name="Grigoriev I.V."/>
            <person name="Martin F.M."/>
            <person name="Perotto S."/>
        </authorList>
    </citation>
    <scope>NUCLEOTIDE SEQUENCE [LARGE SCALE GENOMIC DNA]</scope>
    <source>
        <strain evidence="3 4">ATCC 22711</strain>
    </source>
</reference>
<dbReference type="InParanoid" id="A0A2T3BC05"/>
<dbReference type="SUPFAM" id="SSF50044">
    <property type="entry name" value="SH3-domain"/>
    <property type="match status" value="1"/>
</dbReference>
<feature type="compositionally biased region" description="Low complexity" evidence="1">
    <location>
        <begin position="147"/>
        <end position="162"/>
    </location>
</feature>
<evidence type="ECO:0000256" key="2">
    <source>
        <dbReference type="SAM" id="Phobius"/>
    </source>
</evidence>
<name>A0A2T3BC05_AMORE</name>
<dbReference type="GeneID" id="36572428"/>
<accession>A0A2T3BC05</accession>
<organism evidence="3 4">
    <name type="scientific">Amorphotheca resinae ATCC 22711</name>
    <dbReference type="NCBI Taxonomy" id="857342"/>
    <lineage>
        <taxon>Eukaryota</taxon>
        <taxon>Fungi</taxon>
        <taxon>Dikarya</taxon>
        <taxon>Ascomycota</taxon>
        <taxon>Pezizomycotina</taxon>
        <taxon>Leotiomycetes</taxon>
        <taxon>Helotiales</taxon>
        <taxon>Amorphothecaceae</taxon>
        <taxon>Amorphotheca</taxon>
    </lineage>
</organism>
<dbReference type="STRING" id="857342.A0A2T3BC05"/>
<feature type="compositionally biased region" description="Low complexity" evidence="1">
    <location>
        <begin position="359"/>
        <end position="376"/>
    </location>
</feature>
<proteinExistence type="predicted"/>
<dbReference type="InterPro" id="IPR036028">
    <property type="entry name" value="SH3-like_dom_sf"/>
</dbReference>
<protein>
    <recommendedName>
        <fullName evidence="5">SH3 domain-containing protein</fullName>
    </recommendedName>
</protein>
<keyword evidence="2" id="KW-1133">Transmembrane helix</keyword>
<feature type="region of interest" description="Disordered" evidence="1">
    <location>
        <begin position="250"/>
        <end position="283"/>
    </location>
</feature>
<evidence type="ECO:0000256" key="1">
    <source>
        <dbReference type="SAM" id="MobiDB-lite"/>
    </source>
</evidence>
<dbReference type="RefSeq" id="XP_024724398.1">
    <property type="nucleotide sequence ID" value="XM_024864347.1"/>
</dbReference>
<keyword evidence="2" id="KW-0472">Membrane</keyword>
<dbReference type="EMBL" id="KZ679007">
    <property type="protein sequence ID" value="PSS25799.1"/>
    <property type="molecule type" value="Genomic_DNA"/>
</dbReference>
<dbReference type="Gene3D" id="2.30.30.40">
    <property type="entry name" value="SH3 Domains"/>
    <property type="match status" value="1"/>
</dbReference>
<evidence type="ECO:0008006" key="5">
    <source>
        <dbReference type="Google" id="ProtNLM"/>
    </source>
</evidence>
<keyword evidence="4" id="KW-1185">Reference proteome</keyword>
<dbReference type="AlphaFoldDB" id="A0A2T3BC05"/>
<feature type="region of interest" description="Disordered" evidence="1">
    <location>
        <begin position="339"/>
        <end position="376"/>
    </location>
</feature>
<evidence type="ECO:0000313" key="3">
    <source>
        <dbReference type="EMBL" id="PSS25799.1"/>
    </source>
</evidence>
<gene>
    <name evidence="3" type="ORF">M430DRAFT_206838</name>
</gene>
<feature type="region of interest" description="Disordered" evidence="1">
    <location>
        <begin position="147"/>
        <end position="167"/>
    </location>
</feature>
<sequence>MPGHDHFHRHHARDQSTIVSVVYVTAPKTFEGEVGGYTTLGPIIEAPTHAPAPAPAPPATTASADIKSAPLVVDTSSHVVKPVPSTTLPVTQPQHTTLETSAVLPASIVPSSSIVPTSILLAAASSAISSSSSALLSATPSLEAVANASSTPSASSVAKESSGSGGMSTGGKVGLAVGIVCLVATVIAVVGFCFMRKRRAADRQRLDDENEKQDAFAAIARQASTRTTATAPRLSLRPVTEFLPNLAEKRQSRGNALATPPPNTAGGADANNLNNPFGNHAETIDAANASGPAVVDDVTPKGEIIAAASTGAAAGAATGLVRGASIRGQGPKAMDFTTKGPLLPPPSPSGTEFSVSSDATATPTPTGTGAAIAAAGGPANSTVHRVQLDFNPSMDDELELRAGQLIRLLHEYDDGWVSSRSNLFASDLTRSRHSASVSTALAKVSSLVHVSRSAPSSLALRRMALAALLPQACASPFKRVPCPLP</sequence>
<dbReference type="OrthoDB" id="5340910at2759"/>
<feature type="transmembrane region" description="Helical" evidence="2">
    <location>
        <begin position="173"/>
        <end position="195"/>
    </location>
</feature>
<evidence type="ECO:0000313" key="4">
    <source>
        <dbReference type="Proteomes" id="UP000241818"/>
    </source>
</evidence>
<dbReference type="Proteomes" id="UP000241818">
    <property type="component" value="Unassembled WGS sequence"/>
</dbReference>